<evidence type="ECO:0000256" key="1">
    <source>
        <dbReference type="SAM" id="Phobius"/>
    </source>
</evidence>
<accession>A0A1Y5F5V6</accession>
<dbReference type="InterPro" id="IPR013783">
    <property type="entry name" value="Ig-like_fold"/>
</dbReference>
<gene>
    <name evidence="3" type="ORF">A9Q84_07905</name>
</gene>
<dbReference type="Pfam" id="PF04773">
    <property type="entry name" value="FecR"/>
    <property type="match status" value="1"/>
</dbReference>
<proteinExistence type="predicted"/>
<protein>
    <recommendedName>
        <fullName evidence="2">FecR protein domain-containing protein</fullName>
    </recommendedName>
</protein>
<reference evidence="4" key="1">
    <citation type="journal article" date="2017" name="Proc. Natl. Acad. Sci. U.S.A.">
        <title>Simulation of Deepwater Horizon oil plume reveals substrate specialization within a complex community of hydrocarbon-degraders.</title>
        <authorList>
            <person name="Hu P."/>
            <person name="Dubinsky E.A."/>
            <person name="Probst A.J."/>
            <person name="Wang J."/>
            <person name="Sieber C.M.K."/>
            <person name="Tom L.M."/>
            <person name="Gardinali P."/>
            <person name="Banfield J.F."/>
            <person name="Atlas R.M."/>
            <person name="Andersen G.L."/>
        </authorList>
    </citation>
    <scope>NUCLEOTIDE SEQUENCE [LARGE SCALE GENOMIC DNA]</scope>
</reference>
<keyword evidence="1" id="KW-0472">Membrane</keyword>
<keyword evidence="1" id="KW-1133">Transmembrane helix</keyword>
<evidence type="ECO:0000313" key="4">
    <source>
        <dbReference type="Proteomes" id="UP000196531"/>
    </source>
</evidence>
<name>A0A1Y5F5V6_9BACT</name>
<feature type="domain" description="FecR protein" evidence="2">
    <location>
        <begin position="74"/>
        <end position="166"/>
    </location>
</feature>
<dbReference type="Gene3D" id="2.60.40.10">
    <property type="entry name" value="Immunoglobulins"/>
    <property type="match status" value="3"/>
</dbReference>
<feature type="transmembrane region" description="Helical" evidence="1">
    <location>
        <begin position="7"/>
        <end position="26"/>
    </location>
</feature>
<evidence type="ECO:0000259" key="2">
    <source>
        <dbReference type="Pfam" id="PF04773"/>
    </source>
</evidence>
<comment type="caution">
    <text evidence="3">The sequence shown here is derived from an EMBL/GenBank/DDBJ whole genome shotgun (WGS) entry which is preliminary data.</text>
</comment>
<organism evidence="3 4">
    <name type="scientific">Halobacteriovorax marinus</name>
    <dbReference type="NCBI Taxonomy" id="97084"/>
    <lineage>
        <taxon>Bacteria</taxon>
        <taxon>Pseudomonadati</taxon>
        <taxon>Bdellovibrionota</taxon>
        <taxon>Bacteriovoracia</taxon>
        <taxon>Bacteriovoracales</taxon>
        <taxon>Halobacteriovoraceae</taxon>
        <taxon>Halobacteriovorax</taxon>
    </lineage>
</organism>
<dbReference type="Proteomes" id="UP000196531">
    <property type="component" value="Unassembled WGS sequence"/>
</dbReference>
<keyword evidence="1" id="KW-0812">Transmembrane</keyword>
<dbReference type="EMBL" id="MAAO01000006">
    <property type="protein sequence ID" value="OUR96273.1"/>
    <property type="molecule type" value="Genomic_DNA"/>
</dbReference>
<evidence type="ECO:0000313" key="3">
    <source>
        <dbReference type="EMBL" id="OUR96273.1"/>
    </source>
</evidence>
<sequence length="1003" mass="115768">MNYRKLDYFLLPFTFLSFIVSLYILIEDQFISSLGQSNSIAEVVFKTNTVKTKSNSTLFWINTNFGDYLGNKDQIYAHKNSEASIKLRNGSTIKIGPNTLISLDQFNKEDSINVEKGFIVADLGKDSKSLKLKIGDKVINLSGNNSTIQISKLKGKSTVSILKGEVSFTSKGRDHILKKGQFLSYTKISKDVSINNYKIELTTPAQSHIHYSSETKDKIHFEWSNSYQSLLQISKSPTFKHILFTQKLSTSHSKLSLAPGSYYWRVTSGENQSITRNFKVVPALSTTLDSPNTDDLFILAKKKLSIALSWQDSYHDSFEVELSLDGISKKVETSSKMLTIQLDKPGSYKWKVRPSSNIKSNWSKERTFVVSPPYLPSPPRLSSPMNREQIILFKDIKNEFRWGSSEKSEFEIEISNRVNFDKILFTKKSKENYLLWRPKNEGLFFWRVRPIDLLGRDTAFSKTFEVYFTFHKDSNFIPKNGTKISLRRPNEIVDFKWKKESKRENKRPIYLFEVSKSRDFSNLIIVKKLKSNVANITFKQIGTYYWRTKIQYSGSKAFFGKPQKVTISPTPPPKKPTLEKEQQLEIKVNDLYKSIKKFFSKIFDILIPSTAAAEVNTSVQITWTKVPDTKSYLLEIYSDEFLKNLVIKESLKENKYIFENVSEGTFYYRIATIDFWERISDFSDASILHLSLPTKFKKVARAELKTPSKNTIYKSSKAYVDFSWKGVEKAKKYILRVSKSKNFKTIYLKRTLDKNSFRIRLSKGFYYWKVQAINQFDYKSYSRVSTFEIKPSKPLIVVKELARVTTLPKTPTSLYYFQYDLLSSSYEQSFTNYQVLASDVVYTSFEFGLNHRLKSKKGIHSKIRRFTGKVFNEQSYGVTSLQSQYFIPIKNSNLKMGIGLNFNSFKSYKSESNVIIQQSNSSLGLPLSINYSILGNHLSHLISLNYSLGSLKQLSANYFLNFHSTKKNYFSVGGEYEKLDSKIENSEMSISNIKGSFRYNITY</sequence>
<dbReference type="AlphaFoldDB" id="A0A1Y5F5V6"/>
<dbReference type="InterPro" id="IPR006860">
    <property type="entry name" value="FecR"/>
</dbReference>
<dbReference type="Gene3D" id="2.60.120.1440">
    <property type="match status" value="1"/>
</dbReference>